<name>A0A7W5DSU0_9PORP</name>
<dbReference type="Pfam" id="PF00534">
    <property type="entry name" value="Glycos_transf_1"/>
    <property type="match status" value="1"/>
</dbReference>
<dbReference type="Pfam" id="PF13439">
    <property type="entry name" value="Glyco_transf_4"/>
    <property type="match status" value="1"/>
</dbReference>
<feature type="domain" description="Glycosyltransferase subfamily 4-like N-terminal" evidence="2">
    <location>
        <begin position="47"/>
        <end position="166"/>
    </location>
</feature>
<dbReference type="RefSeq" id="WP_183414168.1">
    <property type="nucleotide sequence ID" value="NZ_JACHYB010000002.1"/>
</dbReference>
<evidence type="ECO:0000259" key="2">
    <source>
        <dbReference type="Pfam" id="PF13439"/>
    </source>
</evidence>
<dbReference type="SUPFAM" id="SSF53756">
    <property type="entry name" value="UDP-Glycosyltransferase/glycogen phosphorylase"/>
    <property type="match status" value="1"/>
</dbReference>
<dbReference type="InterPro" id="IPR028098">
    <property type="entry name" value="Glyco_trans_4-like_N"/>
</dbReference>
<reference evidence="3 4" key="1">
    <citation type="submission" date="2020-08" db="EMBL/GenBank/DDBJ databases">
        <title>Genomic Encyclopedia of Type Strains, Phase IV (KMG-IV): sequencing the most valuable type-strain genomes for metagenomic binning, comparative biology and taxonomic classification.</title>
        <authorList>
            <person name="Goeker M."/>
        </authorList>
    </citation>
    <scope>NUCLEOTIDE SEQUENCE [LARGE SCALE GENOMIC DNA]</scope>
    <source>
        <strain evidence="3 4">DSM 27471</strain>
    </source>
</reference>
<dbReference type="PANTHER" id="PTHR45947:SF3">
    <property type="entry name" value="SULFOQUINOVOSYL TRANSFERASE SQD2"/>
    <property type="match status" value="1"/>
</dbReference>
<dbReference type="InterPro" id="IPR050194">
    <property type="entry name" value="Glycosyltransferase_grp1"/>
</dbReference>
<evidence type="ECO:0000313" key="3">
    <source>
        <dbReference type="EMBL" id="MBB3188422.1"/>
    </source>
</evidence>
<dbReference type="InterPro" id="IPR001296">
    <property type="entry name" value="Glyco_trans_1"/>
</dbReference>
<evidence type="ECO:0000313" key="4">
    <source>
        <dbReference type="Proteomes" id="UP000544222"/>
    </source>
</evidence>
<dbReference type="EMBL" id="JACHYB010000002">
    <property type="protein sequence ID" value="MBB3188422.1"/>
    <property type="molecule type" value="Genomic_DNA"/>
</dbReference>
<dbReference type="AlphaFoldDB" id="A0A7W5DSU0"/>
<dbReference type="Gene3D" id="3.40.50.2000">
    <property type="entry name" value="Glycogen Phosphorylase B"/>
    <property type="match status" value="2"/>
</dbReference>
<dbReference type="Proteomes" id="UP000544222">
    <property type="component" value="Unassembled WGS sequence"/>
</dbReference>
<gene>
    <name evidence="3" type="ORF">FHX64_002620</name>
</gene>
<dbReference type="PANTHER" id="PTHR45947">
    <property type="entry name" value="SULFOQUINOVOSYL TRANSFERASE SQD2"/>
    <property type="match status" value="1"/>
</dbReference>
<organism evidence="3 4">
    <name type="scientific">Microbacter margulisiae</name>
    <dbReference type="NCBI Taxonomy" id="1350067"/>
    <lineage>
        <taxon>Bacteria</taxon>
        <taxon>Pseudomonadati</taxon>
        <taxon>Bacteroidota</taxon>
        <taxon>Bacteroidia</taxon>
        <taxon>Bacteroidales</taxon>
        <taxon>Porphyromonadaceae</taxon>
        <taxon>Microbacter</taxon>
    </lineage>
</organism>
<feature type="domain" description="Glycosyl transferase family 1" evidence="1">
    <location>
        <begin position="174"/>
        <end position="336"/>
    </location>
</feature>
<keyword evidence="4" id="KW-1185">Reference proteome</keyword>
<sequence>MKVAYMLGSLNRGGTEMLLLDCFRNKAQSSFDFIGIYRKEGQLSNDFQASQVPLFKLRPKYPLDAGYFLRLRNLIHSQHITVLHAQQPLDAIFARIATLFMHVRVVLTLHGYDAGFNTTDRVILRQAMHWTDMILCVSNTQKAYYQKRYSLAATKIQTLYNGISFEKLDRAKINNIRDELHFPKDVLLLGSVGNFVPGRDQMTLCRFLKRLHDAKVDFRFLFVGAKSKTEPKRFEECMQFCNEHHLSSNVFFLGSREDVPSILKQLDAFLYASDHDTFGIAVIEAMASAISVFVNDWEVMREITNEGTYANLYPTKQDEALFHQFVAFLSKRELYQIKATQAAAWVQQQYSIHSYLTKLNEIYQNIYFE</sequence>
<comment type="caution">
    <text evidence="3">The sequence shown here is derived from an EMBL/GenBank/DDBJ whole genome shotgun (WGS) entry which is preliminary data.</text>
</comment>
<keyword evidence="3" id="KW-0808">Transferase</keyword>
<evidence type="ECO:0000259" key="1">
    <source>
        <dbReference type="Pfam" id="PF00534"/>
    </source>
</evidence>
<protein>
    <submittedName>
        <fullName evidence="3">Glycosyltransferase involved in cell wall biosynthesis</fullName>
    </submittedName>
</protein>
<accession>A0A7W5DSU0</accession>
<proteinExistence type="predicted"/>
<dbReference type="GO" id="GO:0016757">
    <property type="term" value="F:glycosyltransferase activity"/>
    <property type="evidence" value="ECO:0007669"/>
    <property type="project" value="InterPro"/>
</dbReference>